<reference evidence="2" key="1">
    <citation type="submission" date="2020-02" db="EMBL/GenBank/DDBJ databases">
        <authorList>
            <person name="Meier V. D."/>
        </authorList>
    </citation>
    <scope>NUCLEOTIDE SEQUENCE</scope>
    <source>
        <strain evidence="2">AVDCRST_MAG66</strain>
    </source>
</reference>
<dbReference type="AlphaFoldDB" id="A0A6J4PHF1"/>
<evidence type="ECO:0000313" key="2">
    <source>
        <dbReference type="EMBL" id="CAA9416324.1"/>
    </source>
</evidence>
<name>A0A6J4PHF1_9PSEU</name>
<feature type="compositionally biased region" description="Gly residues" evidence="1">
    <location>
        <begin position="38"/>
        <end position="47"/>
    </location>
</feature>
<proteinExistence type="predicted"/>
<organism evidence="2">
    <name type="scientific">uncultured Pseudonocardia sp</name>
    <dbReference type="NCBI Taxonomy" id="211455"/>
    <lineage>
        <taxon>Bacteria</taxon>
        <taxon>Bacillati</taxon>
        <taxon>Actinomycetota</taxon>
        <taxon>Actinomycetes</taxon>
        <taxon>Pseudonocardiales</taxon>
        <taxon>Pseudonocardiaceae</taxon>
        <taxon>Pseudonocardia</taxon>
        <taxon>environmental samples</taxon>
    </lineage>
</organism>
<gene>
    <name evidence="2" type="ORF">AVDCRST_MAG66-2416</name>
</gene>
<accession>A0A6J4PHF1</accession>
<sequence length="81" mass="7933">MLHPAAGRAGGWSRTAPMTGAAPVVRSGGAAPAPVLDHGGGAVGAGHLGAGDVAGRELGLHVALGAEPPHGRRRVHALQRK</sequence>
<protein>
    <submittedName>
        <fullName evidence="2">Uncharacterized protein</fullName>
    </submittedName>
</protein>
<evidence type="ECO:0000256" key="1">
    <source>
        <dbReference type="SAM" id="MobiDB-lite"/>
    </source>
</evidence>
<dbReference type="EMBL" id="CADCUS010000345">
    <property type="protein sequence ID" value="CAA9416324.1"/>
    <property type="molecule type" value="Genomic_DNA"/>
</dbReference>
<feature type="region of interest" description="Disordered" evidence="1">
    <location>
        <begin position="1"/>
        <end position="47"/>
    </location>
</feature>